<dbReference type="EMBL" id="JAUOPB010000008">
    <property type="protein sequence ID" value="MDO6423198.1"/>
    <property type="molecule type" value="Genomic_DNA"/>
</dbReference>
<dbReference type="GO" id="GO:0043093">
    <property type="term" value="P:FtsZ-dependent cytokinesis"/>
    <property type="evidence" value="ECO:0007669"/>
    <property type="project" value="UniProtKB-UniRule"/>
</dbReference>
<evidence type="ECO:0000256" key="5">
    <source>
        <dbReference type="ARBA" id="ARBA00022989"/>
    </source>
</evidence>
<evidence type="ECO:0000256" key="7">
    <source>
        <dbReference type="ARBA" id="ARBA00023306"/>
    </source>
</evidence>
<dbReference type="RefSeq" id="WP_216063062.1">
    <property type="nucleotide sequence ID" value="NZ_JAHKPP010000008.1"/>
</dbReference>
<evidence type="ECO:0000256" key="9">
    <source>
        <dbReference type="NCBIfam" id="TIGR02209"/>
    </source>
</evidence>
<dbReference type="GO" id="GO:0032153">
    <property type="term" value="C:cell division site"/>
    <property type="evidence" value="ECO:0007669"/>
    <property type="project" value="UniProtKB-UniRule"/>
</dbReference>
<evidence type="ECO:0000256" key="1">
    <source>
        <dbReference type="ARBA" id="ARBA00004401"/>
    </source>
</evidence>
<comment type="subunit">
    <text evidence="8">Part of a complex composed of FtsB, FtsL and FtsQ.</text>
</comment>
<accession>A0AAW7X668</accession>
<keyword evidence="6 8" id="KW-0472">Membrane</keyword>
<reference evidence="10" key="1">
    <citation type="submission" date="2023-07" db="EMBL/GenBank/DDBJ databases">
        <title>Genome content predicts the carbon catabolic preferences of heterotrophic bacteria.</title>
        <authorList>
            <person name="Gralka M."/>
        </authorList>
    </citation>
    <scope>NUCLEOTIDE SEQUENCE</scope>
    <source>
        <strain evidence="10">I3M17_2</strain>
    </source>
</reference>
<comment type="subcellular location">
    <subcellularLocation>
        <location evidence="8">Cell inner membrane</location>
        <topology evidence="8">Single-pass type II membrane protein</topology>
    </subcellularLocation>
    <subcellularLocation>
        <location evidence="1">Cell membrane</location>
        <topology evidence="1">Single-pass type II membrane protein</topology>
    </subcellularLocation>
    <text evidence="8">Localizes to the division septum where it forms a ring structure.</text>
</comment>
<evidence type="ECO:0000256" key="2">
    <source>
        <dbReference type="ARBA" id="ARBA00022475"/>
    </source>
</evidence>
<dbReference type="Proteomes" id="UP001169760">
    <property type="component" value="Unassembled WGS sequence"/>
</dbReference>
<protein>
    <recommendedName>
        <fullName evidence="8 9">Cell division protein FtsL</fullName>
    </recommendedName>
</protein>
<keyword evidence="3 8" id="KW-0132">Cell division</keyword>
<organism evidence="10 11">
    <name type="scientific">Saccharophagus degradans</name>
    <dbReference type="NCBI Taxonomy" id="86304"/>
    <lineage>
        <taxon>Bacteria</taxon>
        <taxon>Pseudomonadati</taxon>
        <taxon>Pseudomonadota</taxon>
        <taxon>Gammaproteobacteria</taxon>
        <taxon>Cellvibrionales</taxon>
        <taxon>Cellvibrionaceae</taxon>
        <taxon>Saccharophagus</taxon>
    </lineage>
</organism>
<dbReference type="AlphaFoldDB" id="A0AAW7X668"/>
<dbReference type="NCBIfam" id="TIGR02209">
    <property type="entry name" value="ftsL_broad"/>
    <property type="match status" value="1"/>
</dbReference>
<evidence type="ECO:0000313" key="10">
    <source>
        <dbReference type="EMBL" id="MDO6423198.1"/>
    </source>
</evidence>
<comment type="similarity">
    <text evidence="8">Belongs to the FtsL family.</text>
</comment>
<name>A0AAW7X668_9GAMM</name>
<evidence type="ECO:0000256" key="4">
    <source>
        <dbReference type="ARBA" id="ARBA00022692"/>
    </source>
</evidence>
<comment type="caution">
    <text evidence="10">The sequence shown here is derived from an EMBL/GenBank/DDBJ whole genome shotgun (WGS) entry which is preliminary data.</text>
</comment>
<proteinExistence type="inferred from homology"/>
<dbReference type="PANTHER" id="PTHR37479:SF1">
    <property type="entry name" value="CELL DIVISION PROTEIN FTSL"/>
    <property type="match status" value="1"/>
</dbReference>
<keyword evidence="5 8" id="KW-1133">Transmembrane helix</keyword>
<dbReference type="InterPro" id="IPR011922">
    <property type="entry name" value="Cell_div_FtsL"/>
</dbReference>
<evidence type="ECO:0000313" key="11">
    <source>
        <dbReference type="Proteomes" id="UP001169760"/>
    </source>
</evidence>
<dbReference type="PANTHER" id="PTHR37479">
    <property type="entry name" value="CELL DIVISION PROTEIN FTSL"/>
    <property type="match status" value="1"/>
</dbReference>
<dbReference type="HAMAP" id="MF_00910">
    <property type="entry name" value="FtsL"/>
    <property type="match status" value="1"/>
</dbReference>
<evidence type="ECO:0000256" key="6">
    <source>
        <dbReference type="ARBA" id="ARBA00023136"/>
    </source>
</evidence>
<sequence>MAKLAKQKQADVQSIKWIKPLSFVALWMFTLVTAIGVVFSSFQSRIATDELESLRREASSLEVTSGQYLLEKSSWAAYSRVEKMAHTTLKMNVPSPDKTVLVYRQ</sequence>
<keyword evidence="8" id="KW-0997">Cell inner membrane</keyword>
<keyword evidence="4 8" id="KW-0812">Transmembrane</keyword>
<gene>
    <name evidence="8 10" type="primary">ftsL</name>
    <name evidence="10" type="ORF">Q4521_12000</name>
</gene>
<feature type="transmembrane region" description="Helical" evidence="8">
    <location>
        <begin position="21"/>
        <end position="42"/>
    </location>
</feature>
<evidence type="ECO:0000256" key="3">
    <source>
        <dbReference type="ARBA" id="ARBA00022618"/>
    </source>
</evidence>
<dbReference type="GO" id="GO:0005886">
    <property type="term" value="C:plasma membrane"/>
    <property type="evidence" value="ECO:0007669"/>
    <property type="project" value="UniProtKB-SubCell"/>
</dbReference>
<comment type="function">
    <text evidence="8">Essential cell division protein. May link together the upstream cell division proteins, which are predominantly cytoplasmic, with the downstream cell division proteins, which are predominantly periplasmic.</text>
</comment>
<dbReference type="Pfam" id="PF04999">
    <property type="entry name" value="FtsL"/>
    <property type="match status" value="1"/>
</dbReference>
<keyword evidence="7 8" id="KW-0131">Cell cycle</keyword>
<evidence type="ECO:0000256" key="8">
    <source>
        <dbReference type="HAMAP-Rule" id="MF_00910"/>
    </source>
</evidence>
<keyword evidence="2 8" id="KW-1003">Cell membrane</keyword>